<keyword evidence="2" id="KW-0186">Copper</keyword>
<evidence type="ECO:0000313" key="6">
    <source>
        <dbReference type="Proteomes" id="UP000648984"/>
    </source>
</evidence>
<dbReference type="EMBL" id="WTVQ01000024">
    <property type="protein sequence ID" value="NMG75976.1"/>
    <property type="molecule type" value="Genomic_DNA"/>
</dbReference>
<sequence length="193" mass="20861">MLRTLILAATLTLAACTDPAATTFRGTDITGAEYGKSLTLTDHHGTPRTLADFRGKVVTLFFGYTQCPDVCPSNLATMADVLRQLGPDAERVQVLFVTVDPERDTQSLLAQYVPAFDSRFLGLHGDAAQTSAVAKDFRVFFQKSGDTSGPNYTVDHSTGTYVFDPAGRVRLYVKHAESAENIVADIRALLAGK</sequence>
<evidence type="ECO:0000256" key="3">
    <source>
        <dbReference type="SAM" id="SignalP"/>
    </source>
</evidence>
<dbReference type="PANTHER" id="PTHR12151">
    <property type="entry name" value="ELECTRON TRANSPORT PROTIN SCO1/SENC FAMILY MEMBER"/>
    <property type="match status" value="1"/>
</dbReference>
<proteinExistence type="inferred from homology"/>
<evidence type="ECO:0000259" key="4">
    <source>
        <dbReference type="PROSITE" id="PS51352"/>
    </source>
</evidence>
<protein>
    <submittedName>
        <fullName evidence="5">Redoxin domain-containing protein</fullName>
    </submittedName>
</protein>
<dbReference type="PROSITE" id="PS51352">
    <property type="entry name" value="THIOREDOXIN_2"/>
    <property type="match status" value="1"/>
</dbReference>
<feature type="domain" description="Thioredoxin" evidence="4">
    <location>
        <begin position="12"/>
        <end position="191"/>
    </location>
</feature>
<gene>
    <name evidence="5" type="ORF">GPA25_14500</name>
</gene>
<organism evidence="5 6">
    <name type="scientific">Aromatoleum diolicum</name>
    <dbReference type="NCBI Taxonomy" id="75796"/>
    <lineage>
        <taxon>Bacteria</taxon>
        <taxon>Pseudomonadati</taxon>
        <taxon>Pseudomonadota</taxon>
        <taxon>Betaproteobacteria</taxon>
        <taxon>Rhodocyclales</taxon>
        <taxon>Rhodocyclaceae</taxon>
        <taxon>Aromatoleum</taxon>
    </lineage>
</organism>
<dbReference type="SUPFAM" id="SSF52833">
    <property type="entry name" value="Thioredoxin-like"/>
    <property type="match status" value="1"/>
</dbReference>
<feature type="signal peptide" evidence="3">
    <location>
        <begin position="1"/>
        <end position="20"/>
    </location>
</feature>
<keyword evidence="6" id="KW-1185">Reference proteome</keyword>
<dbReference type="InterPro" id="IPR003782">
    <property type="entry name" value="SCO1/SenC"/>
</dbReference>
<evidence type="ECO:0000256" key="1">
    <source>
        <dbReference type="ARBA" id="ARBA00010996"/>
    </source>
</evidence>
<dbReference type="Pfam" id="PF02630">
    <property type="entry name" value="SCO1-SenC"/>
    <property type="match status" value="1"/>
</dbReference>
<evidence type="ECO:0000313" key="5">
    <source>
        <dbReference type="EMBL" id="NMG75976.1"/>
    </source>
</evidence>
<dbReference type="PROSITE" id="PS51257">
    <property type="entry name" value="PROKAR_LIPOPROTEIN"/>
    <property type="match status" value="1"/>
</dbReference>
<comment type="similarity">
    <text evidence="1">Belongs to the SCO1/2 family.</text>
</comment>
<evidence type="ECO:0000256" key="2">
    <source>
        <dbReference type="ARBA" id="ARBA00023008"/>
    </source>
</evidence>
<dbReference type="InterPro" id="IPR036249">
    <property type="entry name" value="Thioredoxin-like_sf"/>
</dbReference>
<reference evidence="5 6" key="1">
    <citation type="submission" date="2019-12" db="EMBL/GenBank/DDBJ databases">
        <title>Comparative genomics gives insights into the taxonomy of the Azoarcus-Aromatoleum group and reveals separate origins of nif in the plant-associated Azoarcus and non-plant-associated Aromatoleum sub-groups.</title>
        <authorList>
            <person name="Lafos M."/>
            <person name="Maluk M."/>
            <person name="Batista M."/>
            <person name="Junghare M."/>
            <person name="Carmona M."/>
            <person name="Faoro H."/>
            <person name="Cruz L.M."/>
            <person name="Battistoni F."/>
            <person name="De Souza E."/>
            <person name="Pedrosa F."/>
            <person name="Chen W.-M."/>
            <person name="Poole P.S."/>
            <person name="Dixon R.A."/>
            <person name="James E.K."/>
        </authorList>
    </citation>
    <scope>NUCLEOTIDE SEQUENCE [LARGE SCALE GENOMIC DNA]</scope>
    <source>
        <strain evidence="5 6">22Lin</strain>
    </source>
</reference>
<feature type="chain" id="PRO_5046521896" evidence="3">
    <location>
        <begin position="21"/>
        <end position="193"/>
    </location>
</feature>
<dbReference type="RefSeq" id="WP_169261126.1">
    <property type="nucleotide sequence ID" value="NZ_WTVQ01000024.1"/>
</dbReference>
<dbReference type="InterPro" id="IPR013766">
    <property type="entry name" value="Thioredoxin_domain"/>
</dbReference>
<name>A0ABX1QEZ3_9RHOO</name>
<dbReference type="Proteomes" id="UP000648984">
    <property type="component" value="Unassembled WGS sequence"/>
</dbReference>
<keyword evidence="3" id="KW-0732">Signal</keyword>
<dbReference type="Gene3D" id="3.40.30.10">
    <property type="entry name" value="Glutaredoxin"/>
    <property type="match status" value="1"/>
</dbReference>
<comment type="caution">
    <text evidence="5">The sequence shown here is derived from an EMBL/GenBank/DDBJ whole genome shotgun (WGS) entry which is preliminary data.</text>
</comment>
<dbReference type="CDD" id="cd02968">
    <property type="entry name" value="SCO"/>
    <property type="match status" value="1"/>
</dbReference>
<dbReference type="PANTHER" id="PTHR12151:SF25">
    <property type="entry name" value="LINALOOL DEHYDRATASE_ISOMERASE DOMAIN-CONTAINING PROTEIN"/>
    <property type="match status" value="1"/>
</dbReference>
<accession>A0ABX1QEZ3</accession>